<accession>A0ABS5YX54</accession>
<proteinExistence type="predicted"/>
<reference evidence="1 2" key="1">
    <citation type="submission" date="2021-06" db="EMBL/GenBank/DDBJ databases">
        <title>Actinoplanes lichenicola sp. nov., and Actinoplanes ovalisporus sp. nov., isolated from lichen in Thailand.</title>
        <authorList>
            <person name="Saeng-In P."/>
            <person name="Kanchanasin P."/>
            <person name="Yuki M."/>
            <person name="Kudo T."/>
            <person name="Ohkuma M."/>
            <person name="Phongsopitanun W."/>
            <person name="Tanasupawat S."/>
        </authorList>
    </citation>
    <scope>NUCLEOTIDE SEQUENCE [LARGE SCALE GENOMIC DNA]</scope>
    <source>
        <strain evidence="1 2">NBRC 110975</strain>
    </source>
</reference>
<keyword evidence="2" id="KW-1185">Reference proteome</keyword>
<sequence length="741" mass="83613">MLESFRTQVMHNATVFGDDEPDLWHVFHLRPNEPTWRVDDRGIPRVRFFFYRTRVDRPDGFKGGYLVCDTEFYVPDDKRALITAALQTQVDAIAQTRGVPSRPVQLRDIALTDATCQANLIGADNTFFERITNPGRPSRFGRRVSSWSFEISEHGAAVVNAALRGDGASLFQIVYNVRWFGALPPLTVTASFDAAKFYTFTEDIDAEWHFWAEDKYRRSVSSRLEQSESTKIVIHREGLPRNDENDKAVEKVKEWAQKSLEDTIGRRMVLQMAPPSDGDRKPPDGIEDSHLDFHQSQVDSFTINYTEKATVEELDTVPSTLPALSALVDANGQAIDPDKFIDLIDANHEFFRTVRVNVQMGTDFSDLPVHSVEARLDYAGEPMLLIDSDGPAGDIDGEYRFTGTDEVARFIAPLAPGVKTYDFSYKVNYRGGGVPFETRPTPMPLSDAIQTIEVSDAGILDIAVIAGDIDFTQVASVRVTLRYADPAAGVAAFENAFEIDREHRLHRWQRVISATRNQPYFYRVKFTLADGREFVTKEKDGTTDELYIDDVFVNRRVSVRARGDLTHDVDQIHLDLTYRDEADDYVVTRSVALNAGNPFFDWIFPVITGADGVLSYTGLIVFRSGREEEIADPRVAVSTITVGPPPPGELEVEVIPDWLDFPLLRLVTVELKYDDDDNGIHQHKTFVFRGNSASQTFHTEIRNESRREYTWTADYFFTGGGRKTVGPKTDETRTALVLEMP</sequence>
<comment type="caution">
    <text evidence="1">The sequence shown here is derived from an EMBL/GenBank/DDBJ whole genome shotgun (WGS) entry which is preliminary data.</text>
</comment>
<name>A0ABS5YX54_9ACTN</name>
<evidence type="ECO:0000313" key="2">
    <source>
        <dbReference type="Proteomes" id="UP001519654"/>
    </source>
</evidence>
<evidence type="ECO:0000313" key="1">
    <source>
        <dbReference type="EMBL" id="MBU2667906.1"/>
    </source>
</evidence>
<dbReference type="Proteomes" id="UP001519654">
    <property type="component" value="Unassembled WGS sequence"/>
</dbReference>
<dbReference type="EMBL" id="JAHKKG010000010">
    <property type="protein sequence ID" value="MBU2667906.1"/>
    <property type="molecule type" value="Genomic_DNA"/>
</dbReference>
<protein>
    <submittedName>
        <fullName evidence="1">Uncharacterized protein</fullName>
    </submittedName>
</protein>
<organism evidence="1 2">
    <name type="scientific">Paractinoplanes bogorensis</name>
    <dbReference type="NCBI Taxonomy" id="1610840"/>
    <lineage>
        <taxon>Bacteria</taxon>
        <taxon>Bacillati</taxon>
        <taxon>Actinomycetota</taxon>
        <taxon>Actinomycetes</taxon>
        <taxon>Micromonosporales</taxon>
        <taxon>Micromonosporaceae</taxon>
        <taxon>Paractinoplanes</taxon>
    </lineage>
</organism>
<dbReference type="RefSeq" id="WP_215792165.1">
    <property type="nucleotide sequence ID" value="NZ_JAHKKG010000010.1"/>
</dbReference>
<gene>
    <name evidence="1" type="ORF">KOI35_30785</name>
</gene>